<proteinExistence type="predicted"/>
<keyword evidence="2" id="KW-0472">Membrane</keyword>
<feature type="transmembrane region" description="Helical" evidence="2">
    <location>
        <begin position="5"/>
        <end position="22"/>
    </location>
</feature>
<organism evidence="4 5">
    <name type="scientific">Tepidanaerobacter acetatoxydans (strain DSM 21804 / JCM 16047 / Re1)</name>
    <dbReference type="NCBI Taxonomy" id="1209989"/>
    <lineage>
        <taxon>Bacteria</taxon>
        <taxon>Bacillati</taxon>
        <taxon>Bacillota</taxon>
        <taxon>Clostridia</taxon>
        <taxon>Thermosediminibacterales</taxon>
        <taxon>Tepidanaerobacteraceae</taxon>
        <taxon>Tepidanaerobacter</taxon>
    </lineage>
</organism>
<dbReference type="Pfam" id="PF04294">
    <property type="entry name" value="VanW"/>
    <property type="match status" value="1"/>
</dbReference>
<keyword evidence="2" id="KW-0812">Transmembrane</keyword>
<dbReference type="EMBL" id="HF563609">
    <property type="protein sequence ID" value="CDI40685.1"/>
    <property type="molecule type" value="Genomic_DNA"/>
</dbReference>
<sequence length="455" mass="52063">MWKKIILVFFLLFLCVIIIIILHDYNNPLIPSGLYIADIDIGGLTNDEARNIFHKLTEEKINNSIILTFYDKQWILKISEYVEIDADESIENMASYVKNIKKKGVIKGFIYRQRLKKSPLRIEPIIKYKQDKLAQLFDEINKVIMVKPINAVFKTDNDIVHIITDVKGQILDEDMLKEKIKEAIWTKNQTLVIPVKVWNAEMTKEDLEKMGIRVKIAEYSTEFDKTLKNRTENIKVASEMLNGCIISPGETFSFNKVVGERTSDKGYKKAPAFINNEVIYDIGGGICQVSSTLYNLALLTDLEIVERMNHSLPVGYVPLGRDATVSYGTIDLKFKNNTGGYLLLTSEITNDKLIVKFFGNKKIDKYVELFSETIKTIPSPIIIKKDFNLEKGEIRIEQGNAGYVVNLWKRYANEKNEHKVLISSDTYNPTPTLLYVGEKVKEITDDKNINATIIP</sequence>
<dbReference type="STRING" id="1209989.TepRe1_1315"/>
<dbReference type="KEGG" id="tep:TepRe1_1315"/>
<keyword evidence="2" id="KW-1133">Transmembrane helix</keyword>
<dbReference type="InterPro" id="IPR007391">
    <property type="entry name" value="Vancomycin_resist_VanW"/>
</dbReference>
<accession>F4LUD1</accession>
<dbReference type="PANTHER" id="PTHR35788">
    <property type="entry name" value="EXPORTED PROTEIN-RELATED"/>
    <property type="match status" value="1"/>
</dbReference>
<dbReference type="OrthoDB" id="9797191at2"/>
<keyword evidence="5" id="KW-1185">Reference proteome</keyword>
<dbReference type="PANTHER" id="PTHR35788:SF1">
    <property type="entry name" value="EXPORTED PROTEIN"/>
    <property type="match status" value="1"/>
</dbReference>
<dbReference type="InterPro" id="IPR011098">
    <property type="entry name" value="G5_dom"/>
</dbReference>
<name>F4LUD1_TEPAE</name>
<evidence type="ECO:0000256" key="2">
    <source>
        <dbReference type="SAM" id="Phobius"/>
    </source>
</evidence>
<dbReference type="KEGG" id="tae:TepiRe1_1427"/>
<dbReference type="SMART" id="SM01208">
    <property type="entry name" value="G5"/>
    <property type="match status" value="1"/>
</dbReference>
<dbReference type="Proteomes" id="UP000010802">
    <property type="component" value="Chromosome"/>
</dbReference>
<dbReference type="InterPro" id="IPR052913">
    <property type="entry name" value="Glycopeptide_resist_protein"/>
</dbReference>
<gene>
    <name evidence="4" type="ordered locus">TEPIRE1_1427</name>
</gene>
<reference evidence="5" key="1">
    <citation type="journal article" date="2013" name="Genome Announc.">
        <title>First genome sequence of a syntrophic acetate-oxidizing bacterium, Tepidanaerobacter acetatoxydans strain Re1.</title>
        <authorList>
            <person name="Manzoor S."/>
            <person name="Bongcam-Rudloff E."/>
            <person name="Schnurer A."/>
            <person name="Muller B."/>
        </authorList>
    </citation>
    <scope>NUCLEOTIDE SEQUENCE [LARGE SCALE GENOMIC DNA]</scope>
    <source>
        <strain evidence="5">Re1</strain>
    </source>
</reference>
<feature type="domain" description="G5" evidence="3">
    <location>
        <begin position="365"/>
        <end position="440"/>
    </location>
</feature>
<keyword evidence="1" id="KW-0732">Signal</keyword>
<dbReference type="Pfam" id="PF12229">
    <property type="entry name" value="PG_binding_4"/>
    <property type="match status" value="1"/>
</dbReference>
<evidence type="ECO:0000256" key="1">
    <source>
        <dbReference type="ARBA" id="ARBA00022729"/>
    </source>
</evidence>
<evidence type="ECO:0000313" key="4">
    <source>
        <dbReference type="EMBL" id="CDI40685.1"/>
    </source>
</evidence>
<dbReference type="eggNOG" id="COG2720">
    <property type="taxonomic scope" value="Bacteria"/>
</dbReference>
<dbReference type="HOGENOM" id="CLU_011572_2_1_9"/>
<protein>
    <submittedName>
        <fullName evidence="4">VanW family protein</fullName>
    </submittedName>
</protein>
<dbReference type="AlphaFoldDB" id="F4LUD1"/>
<dbReference type="InterPro" id="IPR022029">
    <property type="entry name" value="YoaR-like_PG-bd"/>
</dbReference>
<evidence type="ECO:0000313" key="5">
    <source>
        <dbReference type="Proteomes" id="UP000010802"/>
    </source>
</evidence>
<evidence type="ECO:0000259" key="3">
    <source>
        <dbReference type="SMART" id="SM01208"/>
    </source>
</evidence>